<reference evidence="2" key="2">
    <citation type="submission" date="2017-02" db="UniProtKB">
        <authorList>
            <consortium name="WormBaseParasite"/>
        </authorList>
    </citation>
    <scope>IDENTIFICATION</scope>
</reference>
<dbReference type="WBParaSite" id="ACAC_0000268501-mRNA-1">
    <property type="protein sequence ID" value="ACAC_0000268501-mRNA-1"/>
    <property type="gene ID" value="ACAC_0000268501"/>
</dbReference>
<proteinExistence type="predicted"/>
<sequence>MIHLQVRLQTRCYNFYLVQAISTEVFPAISRPESLTRVVCTPLETAQARTATGGAYKWR</sequence>
<dbReference type="Proteomes" id="UP000035642">
    <property type="component" value="Unassembled WGS sequence"/>
</dbReference>
<organism evidence="1 2">
    <name type="scientific">Angiostrongylus cantonensis</name>
    <name type="common">Rat lungworm</name>
    <dbReference type="NCBI Taxonomy" id="6313"/>
    <lineage>
        <taxon>Eukaryota</taxon>
        <taxon>Metazoa</taxon>
        <taxon>Ecdysozoa</taxon>
        <taxon>Nematoda</taxon>
        <taxon>Chromadorea</taxon>
        <taxon>Rhabditida</taxon>
        <taxon>Rhabditina</taxon>
        <taxon>Rhabditomorpha</taxon>
        <taxon>Strongyloidea</taxon>
        <taxon>Metastrongylidae</taxon>
        <taxon>Angiostrongylus</taxon>
    </lineage>
</organism>
<evidence type="ECO:0000313" key="1">
    <source>
        <dbReference type="Proteomes" id="UP000035642"/>
    </source>
</evidence>
<reference evidence="1" key="1">
    <citation type="submission" date="2012-09" db="EMBL/GenBank/DDBJ databases">
        <authorList>
            <person name="Martin A.A."/>
        </authorList>
    </citation>
    <scope>NUCLEOTIDE SEQUENCE</scope>
</reference>
<keyword evidence="1" id="KW-1185">Reference proteome</keyword>
<accession>A0A0K0CYG7</accession>
<protein>
    <submittedName>
        <fullName evidence="2">Uncharacterized protein</fullName>
    </submittedName>
</protein>
<name>A0A0K0CYG7_ANGCA</name>
<dbReference type="AlphaFoldDB" id="A0A0K0CYG7"/>
<evidence type="ECO:0000313" key="2">
    <source>
        <dbReference type="WBParaSite" id="ACAC_0000268501-mRNA-1"/>
    </source>
</evidence>